<dbReference type="PANTHER" id="PTHR31376">
    <property type="entry name" value="OS09G0467300 PROTEIN-RELATED"/>
    <property type="match status" value="1"/>
</dbReference>
<feature type="transmembrane region" description="Helical" evidence="7">
    <location>
        <begin position="271"/>
        <end position="294"/>
    </location>
</feature>
<dbReference type="Proteomes" id="UP000823775">
    <property type="component" value="Unassembled WGS sequence"/>
</dbReference>
<dbReference type="EMBL" id="JACEIK010000045">
    <property type="protein sequence ID" value="MCD7447791.1"/>
    <property type="molecule type" value="Genomic_DNA"/>
</dbReference>
<feature type="compositionally biased region" description="Gly residues" evidence="8">
    <location>
        <begin position="326"/>
        <end position="335"/>
    </location>
</feature>
<feature type="transmembrane region" description="Helical" evidence="7">
    <location>
        <begin position="12"/>
        <end position="36"/>
    </location>
</feature>
<dbReference type="PANTHER" id="PTHR31376:SF1">
    <property type="entry name" value="PURINE PERMEASE 2"/>
    <property type="match status" value="1"/>
</dbReference>
<feature type="region of interest" description="Disordered" evidence="8">
    <location>
        <begin position="310"/>
        <end position="381"/>
    </location>
</feature>
<evidence type="ECO:0000313" key="10">
    <source>
        <dbReference type="Proteomes" id="UP000823775"/>
    </source>
</evidence>
<evidence type="ECO:0000256" key="4">
    <source>
        <dbReference type="ARBA" id="ARBA00022692"/>
    </source>
</evidence>
<feature type="compositionally biased region" description="Polar residues" evidence="8">
    <location>
        <begin position="345"/>
        <end position="359"/>
    </location>
</feature>
<gene>
    <name evidence="9" type="ORF">HAX54_034777</name>
</gene>
<feature type="transmembrane region" description="Helical" evidence="7">
    <location>
        <begin position="160"/>
        <end position="180"/>
    </location>
</feature>
<keyword evidence="3 7" id="KW-0813">Transport</keyword>
<feature type="transmembrane region" description="Helical" evidence="7">
    <location>
        <begin position="135"/>
        <end position="153"/>
    </location>
</feature>
<evidence type="ECO:0000256" key="5">
    <source>
        <dbReference type="ARBA" id="ARBA00022989"/>
    </source>
</evidence>
<dbReference type="InterPro" id="IPR030182">
    <property type="entry name" value="PUP_plant"/>
</dbReference>
<organism evidence="9 10">
    <name type="scientific">Datura stramonium</name>
    <name type="common">Jimsonweed</name>
    <name type="synonym">Common thornapple</name>
    <dbReference type="NCBI Taxonomy" id="4076"/>
    <lineage>
        <taxon>Eukaryota</taxon>
        <taxon>Viridiplantae</taxon>
        <taxon>Streptophyta</taxon>
        <taxon>Embryophyta</taxon>
        <taxon>Tracheophyta</taxon>
        <taxon>Spermatophyta</taxon>
        <taxon>Magnoliopsida</taxon>
        <taxon>eudicotyledons</taxon>
        <taxon>Gunneridae</taxon>
        <taxon>Pentapetalae</taxon>
        <taxon>asterids</taxon>
        <taxon>lamiids</taxon>
        <taxon>Solanales</taxon>
        <taxon>Solanaceae</taxon>
        <taxon>Solanoideae</taxon>
        <taxon>Datureae</taxon>
        <taxon>Datura</taxon>
    </lineage>
</organism>
<keyword evidence="10" id="KW-1185">Reference proteome</keyword>
<accession>A0ABS8RNE9</accession>
<evidence type="ECO:0000256" key="7">
    <source>
        <dbReference type="RuleBase" id="RU368015"/>
    </source>
</evidence>
<dbReference type="InterPro" id="IPR037185">
    <property type="entry name" value="EmrE-like"/>
</dbReference>
<protein>
    <recommendedName>
        <fullName evidence="7">Probable purine permease</fullName>
    </recommendedName>
</protein>
<dbReference type="Gene3D" id="1.10.3730.20">
    <property type="match status" value="1"/>
</dbReference>
<feature type="compositionally biased region" description="Basic residues" evidence="8">
    <location>
        <begin position="311"/>
        <end position="325"/>
    </location>
</feature>
<evidence type="ECO:0000256" key="1">
    <source>
        <dbReference type="ARBA" id="ARBA00004141"/>
    </source>
</evidence>
<comment type="caution">
    <text evidence="9">The sequence shown here is derived from an EMBL/GenBank/DDBJ whole genome shotgun (WGS) entry which is preliminary data.</text>
</comment>
<comment type="subcellular location">
    <subcellularLocation>
        <location evidence="1 7">Membrane</location>
        <topology evidence="1 7">Multi-pass membrane protein</topology>
    </subcellularLocation>
</comment>
<name>A0ABS8RNE9_DATST</name>
<keyword evidence="4 7" id="KW-0812">Transmembrane</keyword>
<feature type="transmembrane region" description="Helical" evidence="7">
    <location>
        <begin position="192"/>
        <end position="216"/>
    </location>
</feature>
<comment type="similarity">
    <text evidence="2 7">Belongs to the purine permeases (TC 2.A.7.14) family.</text>
</comment>
<dbReference type="SUPFAM" id="SSF103481">
    <property type="entry name" value="Multidrug resistance efflux transporter EmrE"/>
    <property type="match status" value="1"/>
</dbReference>
<evidence type="ECO:0000256" key="6">
    <source>
        <dbReference type="ARBA" id="ARBA00023136"/>
    </source>
</evidence>
<evidence type="ECO:0000256" key="8">
    <source>
        <dbReference type="SAM" id="MobiDB-lite"/>
    </source>
</evidence>
<reference evidence="9 10" key="1">
    <citation type="journal article" date="2021" name="BMC Genomics">
        <title>Datura genome reveals duplications of psychoactive alkaloid biosynthetic genes and high mutation rate following tissue culture.</title>
        <authorList>
            <person name="Rajewski A."/>
            <person name="Carter-House D."/>
            <person name="Stajich J."/>
            <person name="Litt A."/>
        </authorList>
    </citation>
    <scope>NUCLEOTIDE SEQUENCE [LARGE SCALE GENOMIC DNA]</scope>
    <source>
        <strain evidence="9">AR-01</strain>
    </source>
</reference>
<feature type="transmembrane region" description="Helical" evidence="7">
    <location>
        <begin position="104"/>
        <end position="123"/>
    </location>
</feature>
<evidence type="ECO:0000313" key="9">
    <source>
        <dbReference type="EMBL" id="MCD7447791.1"/>
    </source>
</evidence>
<dbReference type="Pfam" id="PF16913">
    <property type="entry name" value="PUNUT"/>
    <property type="match status" value="1"/>
</dbReference>
<keyword evidence="6 7" id="KW-0472">Membrane</keyword>
<comment type="caution">
    <text evidence="7">Lacks conserved residue(s) required for the propagation of feature annotation.</text>
</comment>
<keyword evidence="5 7" id="KW-1133">Transmembrane helix</keyword>
<evidence type="ECO:0000256" key="3">
    <source>
        <dbReference type="ARBA" id="ARBA00022448"/>
    </source>
</evidence>
<proteinExistence type="inferred from homology"/>
<sequence length="381" mass="41625">MEPQSSSRMKKILLVINCIILAIGNCGSPLITRLYFIKGGKRIWLSSWLQTAAWPIILIPLSFSYFNRRRESLGEMPSTTVQNNNNNNDNDNNNAELVLMTPRILIASIGMGVLTGVDNYLYAYGLAKLPVSTSALLIASQLAFTAGFAFLLVKQKFSAYSINSIFLLTLGAVVLALHANGDRPKGEPKREYVLGFILTLGAAALYGLILPLFELLYKKAKQSITYTLVLEIQAVYCFFATVFCTIGMIINKDFQAISREAKEFELGEGKYYIVIVFSAIIWQCFFLGAIGVVYSSSSLVSGANEGEKAMKMRKTKSKAGRKRSKSGGGGRGGRTNGSTKRHSVRTTMSATTQSVNSESVLKMKGMGGHHQVKVTSNTGTI</sequence>
<feature type="transmembrane region" description="Helical" evidence="7">
    <location>
        <begin position="228"/>
        <end position="251"/>
    </location>
</feature>
<feature type="transmembrane region" description="Helical" evidence="7">
    <location>
        <begin position="48"/>
        <end position="66"/>
    </location>
</feature>
<evidence type="ECO:0000256" key="2">
    <source>
        <dbReference type="ARBA" id="ARBA00006213"/>
    </source>
</evidence>